<dbReference type="AlphaFoldDB" id="A0AAT9P6J2"/>
<protein>
    <submittedName>
        <fullName evidence="2">Uncharacterized protein</fullName>
    </submittedName>
</protein>
<organism evidence="2">
    <name type="scientific">Macrococcus psychrotolerans</name>
    <dbReference type="NCBI Taxonomy" id="3039389"/>
    <lineage>
        <taxon>Bacteria</taxon>
        <taxon>Bacillati</taxon>
        <taxon>Bacillota</taxon>
        <taxon>Bacilli</taxon>
        <taxon>Bacillales</taxon>
        <taxon>Staphylococcaceae</taxon>
        <taxon>Macrococcus</taxon>
    </lineage>
</organism>
<keyword evidence="1" id="KW-0472">Membrane</keyword>
<evidence type="ECO:0000256" key="1">
    <source>
        <dbReference type="SAM" id="Phobius"/>
    </source>
</evidence>
<keyword evidence="1" id="KW-1133">Transmembrane helix</keyword>
<proteinExistence type="predicted"/>
<evidence type="ECO:0000313" key="2">
    <source>
        <dbReference type="EMBL" id="QYA33388.1"/>
    </source>
</evidence>
<dbReference type="EMBL" id="CP079955">
    <property type="protein sequence ID" value="QYA33388.1"/>
    <property type="molecule type" value="Genomic_DNA"/>
</dbReference>
<feature type="transmembrane region" description="Helical" evidence="1">
    <location>
        <begin position="7"/>
        <end position="25"/>
    </location>
</feature>
<name>A0AAT9P6J2_9STAP</name>
<sequence>MNNFMNGLAVILFIAFLLSFVIPSIDDYKYYFLGLSVLLSILTLSQEVKRSDK</sequence>
<keyword evidence="1" id="KW-0812">Transmembrane</keyword>
<reference evidence="2" key="1">
    <citation type="submission" date="2021-07" db="EMBL/GenBank/DDBJ databases">
        <title>Prevalence and characterization of methicillin-resistant Macrococcus spp. in food producing animals and meat in Switzerland in 2019.</title>
        <authorList>
            <person name="Keller J.E."/>
            <person name="Schwendener S."/>
            <person name="Neuenschwander J."/>
            <person name="Overesch G."/>
            <person name="Perreten V."/>
        </authorList>
    </citation>
    <scope>NUCLEOTIDE SEQUENCE</scope>
    <source>
        <strain evidence="2">19Msa1099</strain>
    </source>
</reference>
<accession>A0AAT9P6J2</accession>
<gene>
    <name evidence="2" type="ORF">KYI10_02820</name>
</gene>